<dbReference type="AlphaFoldDB" id="A0A6G4QZZ3"/>
<organism evidence="1">
    <name type="scientific">Caulobacter sp. 602-2</name>
    <dbReference type="NCBI Taxonomy" id="2710887"/>
    <lineage>
        <taxon>Bacteria</taxon>
        <taxon>Pseudomonadati</taxon>
        <taxon>Pseudomonadota</taxon>
        <taxon>Alphaproteobacteria</taxon>
        <taxon>Caulobacterales</taxon>
        <taxon>Caulobacteraceae</taxon>
        <taxon>Caulobacter</taxon>
    </lineage>
</organism>
<reference evidence="1" key="1">
    <citation type="submission" date="2020-02" db="EMBL/GenBank/DDBJ databases">
        <authorList>
            <person name="Gao J."/>
            <person name="Sun J."/>
        </authorList>
    </citation>
    <scope>NUCLEOTIDE SEQUENCE</scope>
    <source>
        <strain evidence="1">602-2</strain>
    </source>
</reference>
<proteinExistence type="predicted"/>
<protein>
    <submittedName>
        <fullName evidence="1">Uncharacterized protein</fullName>
    </submittedName>
</protein>
<name>A0A6G4QZZ3_9CAUL</name>
<comment type="caution">
    <text evidence="1">The sequence shown here is derived from an EMBL/GenBank/DDBJ whole genome shotgun (WGS) entry which is preliminary data.</text>
</comment>
<dbReference type="RefSeq" id="WP_165260208.1">
    <property type="nucleotide sequence ID" value="NZ_JAAKGT010000007.1"/>
</dbReference>
<gene>
    <name evidence="1" type="ORF">G5B46_15875</name>
</gene>
<dbReference type="EMBL" id="JAAKGT010000007">
    <property type="protein sequence ID" value="NGM51091.1"/>
    <property type="molecule type" value="Genomic_DNA"/>
</dbReference>
<sequence length="49" mass="5132">MSERLEAVIEAAPPPRAPVIDLALAALDWPAPGLADRIDVLERAALDAA</sequence>
<accession>A0A6G4QZZ3</accession>
<evidence type="ECO:0000313" key="1">
    <source>
        <dbReference type="EMBL" id="NGM51091.1"/>
    </source>
</evidence>